<evidence type="ECO:0000259" key="4">
    <source>
        <dbReference type="PROSITE" id="PS50102"/>
    </source>
</evidence>
<dbReference type="PANTHER" id="PTHR11176:SF57">
    <property type="entry name" value="PROTEIN BOULE"/>
    <property type="match status" value="1"/>
</dbReference>
<dbReference type="Gene3D" id="3.30.70.330">
    <property type="match status" value="1"/>
</dbReference>
<dbReference type="PROSITE" id="PS50102">
    <property type="entry name" value="RRM"/>
    <property type="match status" value="1"/>
</dbReference>
<dbReference type="STRING" id="106549.A0A540M8K9"/>
<dbReference type="AlphaFoldDB" id="A0A540M8K9"/>
<dbReference type="InterPro" id="IPR035979">
    <property type="entry name" value="RBD_domain_sf"/>
</dbReference>
<dbReference type="SMART" id="SM00360">
    <property type="entry name" value="RRM"/>
    <property type="match status" value="1"/>
</dbReference>
<keyword evidence="1 2" id="KW-0694">RNA-binding</keyword>
<dbReference type="Pfam" id="PF00076">
    <property type="entry name" value="RRM_1"/>
    <property type="match status" value="1"/>
</dbReference>
<dbReference type="SUPFAM" id="SSF54928">
    <property type="entry name" value="RNA-binding domain, RBD"/>
    <property type="match status" value="1"/>
</dbReference>
<comment type="caution">
    <text evidence="5">The sequence shown here is derived from an EMBL/GenBank/DDBJ whole genome shotgun (WGS) entry which is preliminary data.</text>
</comment>
<protein>
    <recommendedName>
        <fullName evidence="4">RRM domain-containing protein</fullName>
    </recommendedName>
</protein>
<sequence length="283" mass="30503">MAYQSSGSSSSPSGFQFPNSNAPFGDTTYTKVFVGGLAWETHSDAMGRYFDQFGQILEAVVITDKNTGRSKGYGFVTFRESEAAARACADPTPIIDGRRANCNLASLRRPRPPMPYGRPRPASPYIGGMQATRGAYTGGYGYQQPLSYNYQQGLVYPPYGYATYGPEYAYSQGVYSPYAGQQYLQIYGLPGTATTSPYPYEQLGQTIPGDQGYPTVHGYAMPAQQIIQFGAPSVNEVTTSTVPPVQAAYHTGMAASVAARPHFILSAHSPQYMQGSGSEQRAG</sequence>
<dbReference type="InterPro" id="IPR012677">
    <property type="entry name" value="Nucleotide-bd_a/b_plait_sf"/>
</dbReference>
<dbReference type="GO" id="GO:0003723">
    <property type="term" value="F:RNA binding"/>
    <property type="evidence" value="ECO:0007669"/>
    <property type="project" value="UniProtKB-UniRule"/>
</dbReference>
<keyword evidence="6" id="KW-1185">Reference proteome</keyword>
<dbReference type="InterPro" id="IPR000504">
    <property type="entry name" value="RRM_dom"/>
</dbReference>
<evidence type="ECO:0000256" key="2">
    <source>
        <dbReference type="PROSITE-ProRule" id="PRU00176"/>
    </source>
</evidence>
<accession>A0A540M8K9</accession>
<dbReference type="EMBL" id="VIEB01000333">
    <property type="protein sequence ID" value="TQD94882.1"/>
    <property type="molecule type" value="Genomic_DNA"/>
</dbReference>
<dbReference type="Proteomes" id="UP000315295">
    <property type="component" value="Unassembled WGS sequence"/>
</dbReference>
<evidence type="ECO:0000313" key="5">
    <source>
        <dbReference type="EMBL" id="TQD94882.1"/>
    </source>
</evidence>
<dbReference type="CDD" id="cd12384">
    <property type="entry name" value="RRM_RBM24_RBM38_like"/>
    <property type="match status" value="1"/>
</dbReference>
<gene>
    <name evidence="5" type="ORF">C1H46_019520</name>
</gene>
<evidence type="ECO:0000256" key="3">
    <source>
        <dbReference type="SAM" id="MobiDB-lite"/>
    </source>
</evidence>
<evidence type="ECO:0000256" key="1">
    <source>
        <dbReference type="ARBA" id="ARBA00022884"/>
    </source>
</evidence>
<name>A0A540M8K9_MALBA</name>
<dbReference type="PANTHER" id="PTHR11176">
    <property type="entry name" value="BOULE-RELATED"/>
    <property type="match status" value="1"/>
</dbReference>
<organism evidence="5 6">
    <name type="scientific">Malus baccata</name>
    <name type="common">Siberian crab apple</name>
    <name type="synonym">Pyrus baccata</name>
    <dbReference type="NCBI Taxonomy" id="106549"/>
    <lineage>
        <taxon>Eukaryota</taxon>
        <taxon>Viridiplantae</taxon>
        <taxon>Streptophyta</taxon>
        <taxon>Embryophyta</taxon>
        <taxon>Tracheophyta</taxon>
        <taxon>Spermatophyta</taxon>
        <taxon>Magnoliopsida</taxon>
        <taxon>eudicotyledons</taxon>
        <taxon>Gunneridae</taxon>
        <taxon>Pentapetalae</taxon>
        <taxon>rosids</taxon>
        <taxon>fabids</taxon>
        <taxon>Rosales</taxon>
        <taxon>Rosaceae</taxon>
        <taxon>Amygdaloideae</taxon>
        <taxon>Maleae</taxon>
        <taxon>Malus</taxon>
    </lineage>
</organism>
<feature type="domain" description="RRM" evidence="4">
    <location>
        <begin position="30"/>
        <end position="107"/>
    </location>
</feature>
<proteinExistence type="predicted"/>
<evidence type="ECO:0000313" key="6">
    <source>
        <dbReference type="Proteomes" id="UP000315295"/>
    </source>
</evidence>
<reference evidence="5 6" key="1">
    <citation type="journal article" date="2019" name="G3 (Bethesda)">
        <title>Sequencing of a Wild Apple (Malus baccata) Genome Unravels the Differences Between Cultivated and Wild Apple Species Regarding Disease Resistance and Cold Tolerance.</title>
        <authorList>
            <person name="Chen X."/>
        </authorList>
    </citation>
    <scope>NUCLEOTIDE SEQUENCE [LARGE SCALE GENOMIC DNA]</scope>
    <source>
        <strain evidence="6">cv. Shandingzi</strain>
        <tissue evidence="5">Leaves</tissue>
    </source>
</reference>
<feature type="region of interest" description="Disordered" evidence="3">
    <location>
        <begin position="1"/>
        <end position="20"/>
    </location>
</feature>